<comment type="similarity">
    <text evidence="2 7">Belongs to the FBPase class 2 family.</text>
</comment>
<reference evidence="10 11" key="1">
    <citation type="journal article" date="2016" name="Nat. Commun.">
        <title>Thousands of microbial genomes shed light on interconnected biogeochemical processes in an aquifer system.</title>
        <authorList>
            <person name="Anantharaman K."/>
            <person name="Brown C.T."/>
            <person name="Hug L.A."/>
            <person name="Sharon I."/>
            <person name="Castelle C.J."/>
            <person name="Probst A.J."/>
            <person name="Thomas B.C."/>
            <person name="Singh A."/>
            <person name="Wilkins M.J."/>
            <person name="Karaoz U."/>
            <person name="Brodie E.L."/>
            <person name="Williams K.H."/>
            <person name="Hubbard S.S."/>
            <person name="Banfield J.F."/>
        </authorList>
    </citation>
    <scope>NUCLEOTIDE SEQUENCE [LARGE SCALE GENOMIC DNA]</scope>
</reference>
<evidence type="ECO:0000256" key="9">
    <source>
        <dbReference type="PIRSR" id="PIRSR004532-2"/>
    </source>
</evidence>
<name>A0A1F6CTX4_9BACT</name>
<evidence type="ECO:0000256" key="3">
    <source>
        <dbReference type="ARBA" id="ARBA00022723"/>
    </source>
</evidence>
<protein>
    <recommendedName>
        <fullName evidence="7">Fructose-1,6-bisphosphatase</fullName>
    </recommendedName>
</protein>
<dbReference type="AlphaFoldDB" id="A0A1F6CTX4"/>
<dbReference type="Gene3D" id="3.40.190.90">
    <property type="match status" value="1"/>
</dbReference>
<feature type="binding site" evidence="8">
    <location>
        <position position="63"/>
    </location>
    <ligand>
        <name>Mn(2+)</name>
        <dbReference type="ChEBI" id="CHEBI:29035"/>
        <label>1</label>
    </ligand>
</feature>
<proteinExistence type="inferred from homology"/>
<evidence type="ECO:0000256" key="8">
    <source>
        <dbReference type="PIRSR" id="PIRSR004532-1"/>
    </source>
</evidence>
<feature type="binding site" evidence="9">
    <location>
        <position position="125"/>
    </location>
    <ligand>
        <name>substrate</name>
    </ligand>
</feature>
<sequence length="318" mass="33427">MKLTGSQFGNLALEFVRVTEVAAIAAARWIGRGDGKAADKAAVDAMRKQFNTIEFRGEIVIGEGAKDESHELYIGEKLGNGGGPVFDIAVDPLECTDSVANGLPNALTVIATGPEGSLYHAADSYMEKIAVGPEAAGVVDLDAPVAENIRNVAKALDKEVSEIIVATLDRPRHEQLIAEARAVGARVRLFSDGDVAMALGTCLSRSSVDILMGIGGSAEAVLSAAAMRVLGGQLLCRWKPKDEKHVARLAAAGITDFSKIFTAEDLAKGNDVSFTATGVVTGPLADGVLFASDHMVTHSVVMSSNPKTVRFIKTKHMQ</sequence>
<dbReference type="GO" id="GO:0005829">
    <property type="term" value="C:cytosol"/>
    <property type="evidence" value="ECO:0007669"/>
    <property type="project" value="TreeGrafter"/>
</dbReference>
<feature type="binding site" evidence="9">
    <location>
        <begin position="94"/>
        <end position="96"/>
    </location>
    <ligand>
        <name>substrate</name>
    </ligand>
</feature>
<dbReference type="EMBL" id="MFKT01000025">
    <property type="protein sequence ID" value="OGG52618.1"/>
    <property type="molecule type" value="Genomic_DNA"/>
</dbReference>
<dbReference type="GO" id="GO:0046872">
    <property type="term" value="F:metal ion binding"/>
    <property type="evidence" value="ECO:0007669"/>
    <property type="project" value="UniProtKB-KW"/>
</dbReference>
<keyword evidence="3 8" id="KW-0479">Metal-binding</keyword>
<organism evidence="10 11">
    <name type="scientific">Candidatus Kaiserbacteria bacterium RIFCSPHIGHO2_01_FULL_53_29</name>
    <dbReference type="NCBI Taxonomy" id="1798480"/>
    <lineage>
        <taxon>Bacteria</taxon>
        <taxon>Candidatus Kaiseribacteriota</taxon>
    </lineage>
</organism>
<feature type="binding site" evidence="8">
    <location>
        <position position="219"/>
    </location>
    <ligand>
        <name>Mn(2+)</name>
        <dbReference type="ChEBI" id="CHEBI:29035"/>
        <label>2</label>
    </ligand>
</feature>
<gene>
    <name evidence="10" type="ORF">A2851_00380</name>
</gene>
<dbReference type="CDD" id="cd01516">
    <property type="entry name" value="FBPase_glpX"/>
    <property type="match status" value="1"/>
</dbReference>
<dbReference type="InterPro" id="IPR004464">
    <property type="entry name" value="FBPase_class-2/SBPase"/>
</dbReference>
<accession>A0A1F6CTX4</accession>
<keyword evidence="6 7" id="KW-0119">Carbohydrate metabolism</keyword>
<evidence type="ECO:0000256" key="5">
    <source>
        <dbReference type="ARBA" id="ARBA00023211"/>
    </source>
</evidence>
<dbReference type="Pfam" id="PF03320">
    <property type="entry name" value="FBPase_glpX"/>
    <property type="match status" value="1"/>
</dbReference>
<feature type="binding site" evidence="8">
    <location>
        <position position="39"/>
    </location>
    <ligand>
        <name>Mn(2+)</name>
        <dbReference type="ChEBI" id="CHEBI:29035"/>
        <label>1</label>
    </ligand>
</feature>
<dbReference type="GO" id="GO:0006071">
    <property type="term" value="P:glycerol metabolic process"/>
    <property type="evidence" value="ECO:0007669"/>
    <property type="project" value="InterPro"/>
</dbReference>
<feature type="binding site" evidence="8">
    <location>
        <position position="91"/>
    </location>
    <ligand>
        <name>Mn(2+)</name>
        <dbReference type="ChEBI" id="CHEBI:29035"/>
        <label>2</label>
    </ligand>
</feature>
<comment type="caution">
    <text evidence="10">The sequence shown here is derived from an EMBL/GenBank/DDBJ whole genome shotgun (WGS) entry which is preliminary data.</text>
</comment>
<dbReference type="SUPFAM" id="SSF56655">
    <property type="entry name" value="Carbohydrate phosphatase"/>
    <property type="match status" value="1"/>
</dbReference>
<feature type="binding site" evidence="9">
    <location>
        <position position="216"/>
    </location>
    <ligand>
        <name>substrate</name>
    </ligand>
</feature>
<dbReference type="STRING" id="1798480.A2851_00380"/>
<dbReference type="PANTHER" id="PTHR30447:SF0">
    <property type="entry name" value="FRUCTOSE-1,6-BISPHOSPHATASE 1 CLASS 2-RELATED"/>
    <property type="match status" value="1"/>
</dbReference>
<evidence type="ECO:0000313" key="11">
    <source>
        <dbReference type="Proteomes" id="UP000176863"/>
    </source>
</evidence>
<dbReference type="PIRSF" id="PIRSF004532">
    <property type="entry name" value="GlpX"/>
    <property type="match status" value="1"/>
</dbReference>
<evidence type="ECO:0000256" key="1">
    <source>
        <dbReference type="ARBA" id="ARBA00001273"/>
    </source>
</evidence>
<dbReference type="FunFam" id="3.40.190.90:FF:000001">
    <property type="entry name" value="Fructose-1,6-bisphosphatase"/>
    <property type="match status" value="1"/>
</dbReference>
<comment type="catalytic activity">
    <reaction evidence="1">
        <text>beta-D-fructose 1,6-bisphosphate + H2O = beta-D-fructose 6-phosphate + phosphate</text>
        <dbReference type="Rhea" id="RHEA:11064"/>
        <dbReference type="ChEBI" id="CHEBI:15377"/>
        <dbReference type="ChEBI" id="CHEBI:32966"/>
        <dbReference type="ChEBI" id="CHEBI:43474"/>
        <dbReference type="ChEBI" id="CHEBI:57634"/>
        <dbReference type="EC" id="3.1.3.11"/>
    </reaction>
</comment>
<evidence type="ECO:0000313" key="10">
    <source>
        <dbReference type="EMBL" id="OGG52618.1"/>
    </source>
</evidence>
<feature type="binding site" evidence="8">
    <location>
        <position position="94"/>
    </location>
    <ligand>
        <name>Mn(2+)</name>
        <dbReference type="ChEBI" id="CHEBI:29035"/>
        <label>2</label>
    </ligand>
</feature>
<feature type="binding site" evidence="9">
    <location>
        <begin position="192"/>
        <end position="194"/>
    </location>
    <ligand>
        <name>substrate</name>
    </ligand>
</feature>
<evidence type="ECO:0000256" key="6">
    <source>
        <dbReference type="ARBA" id="ARBA00023277"/>
    </source>
</evidence>
<dbReference type="PANTHER" id="PTHR30447">
    <property type="entry name" value="FRUCTOSE-1,6-BISPHOSPHATASE CLASS 2"/>
    <property type="match status" value="1"/>
</dbReference>
<keyword evidence="5 8" id="KW-0464">Manganese</keyword>
<comment type="cofactor">
    <cofactor evidence="8">
        <name>Mn(2+)</name>
        <dbReference type="ChEBI" id="CHEBI:29035"/>
    </cofactor>
</comment>
<dbReference type="GO" id="GO:0006094">
    <property type="term" value="P:gluconeogenesis"/>
    <property type="evidence" value="ECO:0007669"/>
    <property type="project" value="InterPro"/>
</dbReference>
<feature type="binding site" evidence="9">
    <location>
        <begin position="170"/>
        <end position="172"/>
    </location>
    <ligand>
        <name>substrate</name>
    </ligand>
</feature>
<dbReference type="Gene3D" id="3.30.540.10">
    <property type="entry name" value="Fructose-1,6-Bisphosphatase, subunit A, domain 1"/>
    <property type="match status" value="1"/>
</dbReference>
<dbReference type="Proteomes" id="UP000176863">
    <property type="component" value="Unassembled WGS sequence"/>
</dbReference>
<dbReference type="NCBIfam" id="TIGR00330">
    <property type="entry name" value="glpX"/>
    <property type="match status" value="1"/>
</dbReference>
<dbReference type="GO" id="GO:0030388">
    <property type="term" value="P:fructose 1,6-bisphosphate metabolic process"/>
    <property type="evidence" value="ECO:0007669"/>
    <property type="project" value="TreeGrafter"/>
</dbReference>
<evidence type="ECO:0000256" key="7">
    <source>
        <dbReference type="PIRNR" id="PIRNR004532"/>
    </source>
</evidence>
<keyword evidence="4" id="KW-0378">Hydrolase</keyword>
<evidence type="ECO:0000256" key="2">
    <source>
        <dbReference type="ARBA" id="ARBA00008989"/>
    </source>
</evidence>
<dbReference type="GO" id="GO:0042132">
    <property type="term" value="F:fructose 1,6-bisphosphate 1-phosphatase activity"/>
    <property type="evidence" value="ECO:0007669"/>
    <property type="project" value="UniProtKB-EC"/>
</dbReference>
<evidence type="ECO:0000256" key="4">
    <source>
        <dbReference type="ARBA" id="ARBA00022801"/>
    </source>
</evidence>